<reference evidence="9" key="1">
    <citation type="submission" date="2019-05" db="EMBL/GenBank/DDBJ databases">
        <title>Annotation for the trematode Paragonimus heterotremus.</title>
        <authorList>
            <person name="Choi Y.-J."/>
        </authorList>
    </citation>
    <scope>NUCLEOTIDE SEQUENCE</scope>
    <source>
        <strain evidence="9">LC</strain>
    </source>
</reference>
<sequence>MNNMSNSVKSVFDLEKLTYCGEGNRTIVVSNTSSGWILRIRKSDETATSSHDGSSSSNCLSTLAQFSVAPYILRYFGSRFTRKMHLLQASPTFLRRLEEKIAPHRPDYRLIKGVDLTEPCMIAAPDAAQIPAFLSRFTYGPTISVEIKPKFGAFPLWPAAGSVNLLKTSASLFCLRQLHSRKLSRWRQCSMYCPCDMFSGNRGRMRRSLHALLNTPQNNIRIHLDSEVIFSHEQDRLDSGLERFFFPTDGLPDTVNGGHNPIASEQPLSELVDGHKQNCKMHACQFVNHRDRLVGGLLVDALLYEFDSVKDSAAPISLHSSGDRAPFSMDCKLHKEVPLNGHLDEAEENRNGTSTHPKTDLDRRHHEVDPLSPLPPVGSVLGRILAVQLLSRDDICFIVSHFERVYKYLTSEGLTWDAYMQPSSKCVVPPTDLAESFDIVERYLIALVARDCSIMITFQRAAPNCPSWVPTVGGGACSCLPLMVMNPVIIDLDPKPLTSIHGRFADEQSIAIQALEHCPHLLYSYL</sequence>
<dbReference type="GO" id="GO:0035299">
    <property type="term" value="F:inositol-1,3,4,5,6-pentakisphosphate 2-kinase activity"/>
    <property type="evidence" value="ECO:0007669"/>
    <property type="project" value="UniProtKB-EC"/>
</dbReference>
<dbReference type="GO" id="GO:0005634">
    <property type="term" value="C:nucleus"/>
    <property type="evidence" value="ECO:0007669"/>
    <property type="project" value="TreeGrafter"/>
</dbReference>
<name>A0A8J4TFX5_9TREM</name>
<accession>A0A8J4TFX5</accession>
<proteinExistence type="inferred from homology"/>
<dbReference type="PANTHER" id="PTHR14456">
    <property type="entry name" value="INOSITOL POLYPHOSPHATE KINASE 1"/>
    <property type="match status" value="1"/>
</dbReference>
<protein>
    <recommendedName>
        <fullName evidence="2 7">Inositol-pentakisphosphate 2-kinase</fullName>
        <ecNumber evidence="2 7">2.7.1.158</ecNumber>
    </recommendedName>
</protein>
<keyword evidence="10" id="KW-1185">Reference proteome</keyword>
<gene>
    <name evidence="9" type="ORF">PHET_02181</name>
</gene>
<comment type="function">
    <text evidence="7">Phosphorylates Ins(1,3,4,5,6)P5 at position 2 to form Ins(1,2,3,4,5,6)P6 (InsP6 or phytate).</text>
</comment>
<feature type="compositionally biased region" description="Basic and acidic residues" evidence="8">
    <location>
        <begin position="357"/>
        <end position="366"/>
    </location>
</feature>
<dbReference type="AlphaFoldDB" id="A0A8J4TFX5"/>
<evidence type="ECO:0000256" key="7">
    <source>
        <dbReference type="RuleBase" id="RU364126"/>
    </source>
</evidence>
<dbReference type="Proteomes" id="UP000748531">
    <property type="component" value="Unassembled WGS sequence"/>
</dbReference>
<comment type="domain">
    <text evidence="7">The EXKPK motif is conserved in inositol-pentakisphosphate 2-kinases of both family 1 and 2.</text>
</comment>
<evidence type="ECO:0000256" key="8">
    <source>
        <dbReference type="SAM" id="MobiDB-lite"/>
    </source>
</evidence>
<evidence type="ECO:0000256" key="6">
    <source>
        <dbReference type="ARBA" id="ARBA00022840"/>
    </source>
</evidence>
<evidence type="ECO:0000256" key="1">
    <source>
        <dbReference type="ARBA" id="ARBA00007229"/>
    </source>
</evidence>
<keyword evidence="3 7" id="KW-0808">Transferase</keyword>
<evidence type="ECO:0000256" key="5">
    <source>
        <dbReference type="ARBA" id="ARBA00022777"/>
    </source>
</evidence>
<organism evidence="9 10">
    <name type="scientific">Paragonimus heterotremus</name>
    <dbReference type="NCBI Taxonomy" id="100268"/>
    <lineage>
        <taxon>Eukaryota</taxon>
        <taxon>Metazoa</taxon>
        <taxon>Spiralia</taxon>
        <taxon>Lophotrochozoa</taxon>
        <taxon>Platyhelminthes</taxon>
        <taxon>Trematoda</taxon>
        <taxon>Digenea</taxon>
        <taxon>Plagiorchiida</taxon>
        <taxon>Troglotremata</taxon>
        <taxon>Troglotrematidae</taxon>
        <taxon>Paragonimus</taxon>
    </lineage>
</organism>
<evidence type="ECO:0000256" key="4">
    <source>
        <dbReference type="ARBA" id="ARBA00022741"/>
    </source>
</evidence>
<dbReference type="InterPro" id="IPR043001">
    <property type="entry name" value="IP5_2-K_N_lobe"/>
</dbReference>
<dbReference type="GO" id="GO:0005524">
    <property type="term" value="F:ATP binding"/>
    <property type="evidence" value="ECO:0007669"/>
    <property type="project" value="UniProtKB-KW"/>
</dbReference>
<dbReference type="GO" id="GO:0032958">
    <property type="term" value="P:inositol phosphate biosynthetic process"/>
    <property type="evidence" value="ECO:0007669"/>
    <property type="project" value="TreeGrafter"/>
</dbReference>
<dbReference type="EMBL" id="LUCH01000900">
    <property type="protein sequence ID" value="KAF5404074.1"/>
    <property type="molecule type" value="Genomic_DNA"/>
</dbReference>
<dbReference type="EC" id="2.7.1.158" evidence="2 7"/>
<dbReference type="Pfam" id="PF06090">
    <property type="entry name" value="Ins_P5_2-kin"/>
    <property type="match status" value="1"/>
</dbReference>
<comment type="caution">
    <text evidence="9">The sequence shown here is derived from an EMBL/GenBank/DDBJ whole genome shotgun (WGS) entry which is preliminary data.</text>
</comment>
<dbReference type="Gene3D" id="3.30.200.110">
    <property type="entry name" value="Inositol-pentakisphosphate 2-kinase, N-lobe"/>
    <property type="match status" value="1"/>
</dbReference>
<evidence type="ECO:0000256" key="2">
    <source>
        <dbReference type="ARBA" id="ARBA00012023"/>
    </source>
</evidence>
<dbReference type="PANTHER" id="PTHR14456:SF2">
    <property type="entry name" value="INOSITOL-PENTAKISPHOSPHATE 2-KINASE"/>
    <property type="match status" value="1"/>
</dbReference>
<comment type="similarity">
    <text evidence="1">Belongs to the IPK1 type 2 family.</text>
</comment>
<keyword evidence="6 7" id="KW-0067">ATP-binding</keyword>
<dbReference type="InterPro" id="IPR009286">
    <property type="entry name" value="Ins_P5_2-kin"/>
</dbReference>
<comment type="catalytic activity">
    <reaction evidence="7">
        <text>1D-myo-inositol 1,3,4,5,6-pentakisphosphate + ATP = 1D-myo-inositol hexakisphosphate + ADP + H(+)</text>
        <dbReference type="Rhea" id="RHEA:20313"/>
        <dbReference type="ChEBI" id="CHEBI:15378"/>
        <dbReference type="ChEBI" id="CHEBI:30616"/>
        <dbReference type="ChEBI" id="CHEBI:57733"/>
        <dbReference type="ChEBI" id="CHEBI:58130"/>
        <dbReference type="ChEBI" id="CHEBI:456216"/>
        <dbReference type="EC" id="2.7.1.158"/>
    </reaction>
</comment>
<feature type="region of interest" description="Disordered" evidence="8">
    <location>
        <begin position="342"/>
        <end position="366"/>
    </location>
</feature>
<evidence type="ECO:0000313" key="10">
    <source>
        <dbReference type="Proteomes" id="UP000748531"/>
    </source>
</evidence>
<keyword evidence="5 7" id="KW-0418">Kinase</keyword>
<evidence type="ECO:0000256" key="3">
    <source>
        <dbReference type="ARBA" id="ARBA00022679"/>
    </source>
</evidence>
<dbReference type="OrthoDB" id="272370at2759"/>
<evidence type="ECO:0000313" key="9">
    <source>
        <dbReference type="EMBL" id="KAF5404074.1"/>
    </source>
</evidence>
<keyword evidence="4 7" id="KW-0547">Nucleotide-binding</keyword>